<dbReference type="SUPFAM" id="SSF46767">
    <property type="entry name" value="Methylated DNA-protein cysteine methyltransferase, C-terminal domain"/>
    <property type="match status" value="1"/>
</dbReference>
<keyword evidence="9" id="KW-0234">DNA repair</keyword>
<keyword evidence="6" id="KW-0489">Methyltransferase</keyword>
<dbReference type="InterPro" id="IPR001497">
    <property type="entry name" value="MethylDNA_cys_MeTrfase_AS"/>
</dbReference>
<dbReference type="InterPro" id="IPR036217">
    <property type="entry name" value="MethylDNA_cys_MeTrfase_DNAb"/>
</dbReference>
<organism evidence="12 13">
    <name type="scientific">Muiribacterium halophilum</name>
    <dbReference type="NCBI Taxonomy" id="2053465"/>
    <lineage>
        <taxon>Bacteria</taxon>
        <taxon>Candidatus Muiribacteriota</taxon>
        <taxon>Candidatus Muiribacteriia</taxon>
        <taxon>Candidatus Muiribacteriales</taxon>
        <taxon>Candidatus Muiribacteriaceae</taxon>
        <taxon>Candidatus Muiribacterium</taxon>
    </lineage>
</organism>
<evidence type="ECO:0000313" key="12">
    <source>
        <dbReference type="EMBL" id="PLX18696.1"/>
    </source>
</evidence>
<dbReference type="GO" id="GO:0003908">
    <property type="term" value="F:methylated-DNA-[protein]-cysteine S-methyltransferase activity"/>
    <property type="evidence" value="ECO:0007669"/>
    <property type="project" value="UniProtKB-EC"/>
</dbReference>
<evidence type="ECO:0000256" key="3">
    <source>
        <dbReference type="ARBA" id="ARBA00008711"/>
    </source>
</evidence>
<evidence type="ECO:0000256" key="2">
    <source>
        <dbReference type="ARBA" id="ARBA00003317"/>
    </source>
</evidence>
<comment type="catalytic activity">
    <reaction evidence="1">
        <text>a 4-O-methyl-thymidine in DNA + L-cysteinyl-[protein] = a thymidine in DNA + S-methyl-L-cysteinyl-[protein]</text>
        <dbReference type="Rhea" id="RHEA:53428"/>
        <dbReference type="Rhea" id="RHEA-COMP:10131"/>
        <dbReference type="Rhea" id="RHEA-COMP:10132"/>
        <dbReference type="Rhea" id="RHEA-COMP:13555"/>
        <dbReference type="Rhea" id="RHEA-COMP:13556"/>
        <dbReference type="ChEBI" id="CHEBI:29950"/>
        <dbReference type="ChEBI" id="CHEBI:82612"/>
        <dbReference type="ChEBI" id="CHEBI:137386"/>
        <dbReference type="ChEBI" id="CHEBI:137387"/>
        <dbReference type="EC" id="2.1.1.63"/>
    </reaction>
</comment>
<comment type="catalytic activity">
    <reaction evidence="10">
        <text>a 6-O-methyl-2'-deoxyguanosine in DNA + L-cysteinyl-[protein] = S-methyl-L-cysteinyl-[protein] + a 2'-deoxyguanosine in DNA</text>
        <dbReference type="Rhea" id="RHEA:24000"/>
        <dbReference type="Rhea" id="RHEA-COMP:10131"/>
        <dbReference type="Rhea" id="RHEA-COMP:10132"/>
        <dbReference type="Rhea" id="RHEA-COMP:11367"/>
        <dbReference type="Rhea" id="RHEA-COMP:11368"/>
        <dbReference type="ChEBI" id="CHEBI:29950"/>
        <dbReference type="ChEBI" id="CHEBI:82612"/>
        <dbReference type="ChEBI" id="CHEBI:85445"/>
        <dbReference type="ChEBI" id="CHEBI:85448"/>
        <dbReference type="EC" id="2.1.1.63"/>
    </reaction>
</comment>
<comment type="caution">
    <text evidence="12">The sequence shown here is derived from an EMBL/GenBank/DDBJ whole genome shotgun (WGS) entry which is preliminary data.</text>
</comment>
<evidence type="ECO:0000256" key="6">
    <source>
        <dbReference type="ARBA" id="ARBA00022603"/>
    </source>
</evidence>
<evidence type="ECO:0000256" key="9">
    <source>
        <dbReference type="ARBA" id="ARBA00023204"/>
    </source>
</evidence>
<evidence type="ECO:0000256" key="8">
    <source>
        <dbReference type="ARBA" id="ARBA00022763"/>
    </source>
</evidence>
<dbReference type="EMBL" id="PKTG01000054">
    <property type="protein sequence ID" value="PLX18696.1"/>
    <property type="molecule type" value="Genomic_DNA"/>
</dbReference>
<dbReference type="GO" id="GO:0006281">
    <property type="term" value="P:DNA repair"/>
    <property type="evidence" value="ECO:0007669"/>
    <property type="project" value="UniProtKB-KW"/>
</dbReference>
<gene>
    <name evidence="12" type="ORF">C0601_04130</name>
</gene>
<evidence type="ECO:0000259" key="11">
    <source>
        <dbReference type="Pfam" id="PF01035"/>
    </source>
</evidence>
<dbReference type="Gene3D" id="1.10.10.10">
    <property type="entry name" value="Winged helix-like DNA-binding domain superfamily/Winged helix DNA-binding domain"/>
    <property type="match status" value="1"/>
</dbReference>
<comment type="function">
    <text evidence="2">Involved in the cellular defense against the biological effects of O6-methylguanine (O6-MeG) and O4-methylthymine (O4-MeT) in DNA. Repairs the methylated nucleobase in DNA by stoichiometrically transferring the methyl group to a cysteine residue in the enzyme. This is a suicide reaction: the enzyme is irreversibly inactivated.</text>
</comment>
<proteinExistence type="inferred from homology"/>
<name>A0A2N5ZJ73_MUIH1</name>
<dbReference type="Proteomes" id="UP000234857">
    <property type="component" value="Unassembled WGS sequence"/>
</dbReference>
<evidence type="ECO:0000313" key="13">
    <source>
        <dbReference type="Proteomes" id="UP000234857"/>
    </source>
</evidence>
<dbReference type="GO" id="GO:0032259">
    <property type="term" value="P:methylation"/>
    <property type="evidence" value="ECO:0007669"/>
    <property type="project" value="UniProtKB-KW"/>
</dbReference>
<dbReference type="EC" id="2.1.1.63" evidence="4"/>
<sequence length="163" mass="18567">MIDISLVKSRLGLFLFQFEDDNVKKISFPGDFPVFNKKRYSDSKKVVNAEKALENYLCGNEKEILIPFILKTNDTYSNILNTLRKIVVYGEVISYKSLAELSGIHNGQRVAAMAMKKNPLPLIFPCHRVIMSNGELGGYGPGIFYKKRLLDIEKSDSRIKNSW</sequence>
<evidence type="ECO:0000256" key="1">
    <source>
        <dbReference type="ARBA" id="ARBA00001286"/>
    </source>
</evidence>
<evidence type="ECO:0000256" key="5">
    <source>
        <dbReference type="ARBA" id="ARBA00015377"/>
    </source>
</evidence>
<dbReference type="InterPro" id="IPR014048">
    <property type="entry name" value="MethylDNA_cys_MeTrfase_DNA-bd"/>
</dbReference>
<dbReference type="PROSITE" id="PS00374">
    <property type="entry name" value="MGMT"/>
    <property type="match status" value="1"/>
</dbReference>
<keyword evidence="8" id="KW-0227">DNA damage</keyword>
<dbReference type="Pfam" id="PF01035">
    <property type="entry name" value="DNA_binding_1"/>
    <property type="match status" value="1"/>
</dbReference>
<protein>
    <recommendedName>
        <fullName evidence="5">Methylated-DNA--protein-cysteine methyltransferase</fullName>
        <ecNumber evidence="4">2.1.1.63</ecNumber>
    </recommendedName>
</protein>
<dbReference type="NCBIfam" id="TIGR00589">
    <property type="entry name" value="ogt"/>
    <property type="match status" value="1"/>
</dbReference>
<evidence type="ECO:0000256" key="10">
    <source>
        <dbReference type="ARBA" id="ARBA00049348"/>
    </source>
</evidence>
<dbReference type="PANTHER" id="PTHR46460">
    <property type="entry name" value="METHYLATED-DNA--PROTEIN-CYSTEINE METHYLTRANSFERASE"/>
    <property type="match status" value="1"/>
</dbReference>
<dbReference type="InterPro" id="IPR036388">
    <property type="entry name" value="WH-like_DNA-bd_sf"/>
</dbReference>
<dbReference type="CDD" id="cd06445">
    <property type="entry name" value="ATase"/>
    <property type="match status" value="1"/>
</dbReference>
<reference evidence="12 13" key="1">
    <citation type="submission" date="2017-11" db="EMBL/GenBank/DDBJ databases">
        <title>Genome-resolved metagenomics identifies genetic mobility, metabolic interactions, and unexpected diversity in perchlorate-reducing communities.</title>
        <authorList>
            <person name="Barnum T.P."/>
            <person name="Figueroa I.A."/>
            <person name="Carlstrom C.I."/>
            <person name="Lucas L.N."/>
            <person name="Engelbrektson A.L."/>
            <person name="Coates J.D."/>
        </authorList>
    </citation>
    <scope>NUCLEOTIDE SEQUENCE [LARGE SCALE GENOMIC DNA]</scope>
    <source>
        <strain evidence="12">BM706</strain>
    </source>
</reference>
<evidence type="ECO:0000256" key="7">
    <source>
        <dbReference type="ARBA" id="ARBA00022679"/>
    </source>
</evidence>
<dbReference type="PANTHER" id="PTHR46460:SF1">
    <property type="entry name" value="METHYLATED-DNA--PROTEIN-CYSTEINE METHYLTRANSFERASE"/>
    <property type="match status" value="1"/>
</dbReference>
<accession>A0A2N5ZJ73</accession>
<feature type="domain" description="Methylated-DNA-[protein]-cysteine S-methyltransferase DNA binding" evidence="11">
    <location>
        <begin position="76"/>
        <end position="154"/>
    </location>
</feature>
<comment type="similarity">
    <text evidence="3">Belongs to the MGMT family.</text>
</comment>
<keyword evidence="7" id="KW-0808">Transferase</keyword>
<evidence type="ECO:0000256" key="4">
    <source>
        <dbReference type="ARBA" id="ARBA00011918"/>
    </source>
</evidence>
<dbReference type="AlphaFoldDB" id="A0A2N5ZJ73"/>